<feature type="region of interest" description="Disordered" evidence="1">
    <location>
        <begin position="1863"/>
        <end position="1886"/>
    </location>
</feature>
<feature type="compositionally biased region" description="Basic and acidic residues" evidence="1">
    <location>
        <begin position="1250"/>
        <end position="1259"/>
    </location>
</feature>
<feature type="compositionally biased region" description="Basic and acidic residues" evidence="1">
    <location>
        <begin position="1070"/>
        <end position="1079"/>
    </location>
</feature>
<evidence type="ECO:0000313" key="3">
    <source>
        <dbReference type="Proteomes" id="UP001497525"/>
    </source>
</evidence>
<feature type="compositionally biased region" description="Basic residues" evidence="1">
    <location>
        <begin position="263"/>
        <end position="274"/>
    </location>
</feature>
<feature type="region of interest" description="Disordered" evidence="1">
    <location>
        <begin position="1053"/>
        <end position="1095"/>
    </location>
</feature>
<feature type="region of interest" description="Disordered" evidence="1">
    <location>
        <begin position="1683"/>
        <end position="1725"/>
    </location>
</feature>
<reference evidence="2" key="1">
    <citation type="submission" date="2024-06" db="EMBL/GenBank/DDBJ databases">
        <authorList>
            <person name="Liu X."/>
            <person name="Lenzi L."/>
            <person name="Haldenby T S."/>
            <person name="Uol C."/>
        </authorList>
    </citation>
    <scope>NUCLEOTIDE SEQUENCE</scope>
</reference>
<accession>A0AAV2TDW8</accession>
<feature type="compositionally biased region" description="Polar residues" evidence="1">
    <location>
        <begin position="2114"/>
        <end position="2125"/>
    </location>
</feature>
<evidence type="ECO:0000313" key="2">
    <source>
        <dbReference type="EMBL" id="CAL5134264.1"/>
    </source>
</evidence>
<feature type="region of interest" description="Disordered" evidence="1">
    <location>
        <begin position="2086"/>
        <end position="2257"/>
    </location>
</feature>
<feature type="compositionally biased region" description="Acidic residues" evidence="1">
    <location>
        <begin position="351"/>
        <end position="362"/>
    </location>
</feature>
<organism evidence="2 3">
    <name type="scientific">Calicophoron daubneyi</name>
    <name type="common">Rumen fluke</name>
    <name type="synonym">Paramphistomum daubneyi</name>
    <dbReference type="NCBI Taxonomy" id="300641"/>
    <lineage>
        <taxon>Eukaryota</taxon>
        <taxon>Metazoa</taxon>
        <taxon>Spiralia</taxon>
        <taxon>Lophotrochozoa</taxon>
        <taxon>Platyhelminthes</taxon>
        <taxon>Trematoda</taxon>
        <taxon>Digenea</taxon>
        <taxon>Plagiorchiida</taxon>
        <taxon>Pronocephalata</taxon>
        <taxon>Paramphistomoidea</taxon>
        <taxon>Paramphistomidae</taxon>
        <taxon>Calicophoron</taxon>
    </lineage>
</organism>
<feature type="compositionally biased region" description="Basic and acidic residues" evidence="1">
    <location>
        <begin position="1430"/>
        <end position="1439"/>
    </location>
</feature>
<feature type="region of interest" description="Disordered" evidence="1">
    <location>
        <begin position="1233"/>
        <end position="1275"/>
    </location>
</feature>
<feature type="compositionally biased region" description="Low complexity" evidence="1">
    <location>
        <begin position="2157"/>
        <end position="2166"/>
    </location>
</feature>
<proteinExistence type="predicted"/>
<feature type="compositionally biased region" description="Basic and acidic residues" evidence="1">
    <location>
        <begin position="1700"/>
        <end position="1709"/>
    </location>
</feature>
<name>A0AAV2TDW8_CALDB</name>
<feature type="region of interest" description="Disordered" evidence="1">
    <location>
        <begin position="1593"/>
        <end position="1635"/>
    </location>
</feature>
<feature type="compositionally biased region" description="Basic and acidic residues" evidence="1">
    <location>
        <begin position="1610"/>
        <end position="1619"/>
    </location>
</feature>
<feature type="compositionally biased region" description="Low complexity" evidence="1">
    <location>
        <begin position="2186"/>
        <end position="2205"/>
    </location>
</feature>
<dbReference type="EMBL" id="CAXLJL010000190">
    <property type="protein sequence ID" value="CAL5134264.1"/>
    <property type="molecule type" value="Genomic_DNA"/>
</dbReference>
<feature type="region of interest" description="Disordered" evidence="1">
    <location>
        <begin position="1503"/>
        <end position="1545"/>
    </location>
</feature>
<feature type="region of interest" description="Disordered" evidence="1">
    <location>
        <begin position="1323"/>
        <end position="1365"/>
    </location>
</feature>
<comment type="caution">
    <text evidence="2">The sequence shown here is derived from an EMBL/GenBank/DDBJ whole genome shotgun (WGS) entry which is preliminary data.</text>
</comment>
<feature type="compositionally biased region" description="Basic and acidic residues" evidence="1">
    <location>
        <begin position="1340"/>
        <end position="1349"/>
    </location>
</feature>
<feature type="region of interest" description="Disordered" evidence="1">
    <location>
        <begin position="1413"/>
        <end position="1455"/>
    </location>
</feature>
<gene>
    <name evidence="2" type="ORF">CDAUBV1_LOCUS7473</name>
</gene>
<protein>
    <submittedName>
        <fullName evidence="2">Uncharacterized protein</fullName>
    </submittedName>
</protein>
<dbReference type="Proteomes" id="UP001497525">
    <property type="component" value="Unassembled WGS sequence"/>
</dbReference>
<feature type="region of interest" description="Disordered" evidence="1">
    <location>
        <begin position="1773"/>
        <end position="1815"/>
    </location>
</feature>
<feature type="region of interest" description="Disordered" evidence="1">
    <location>
        <begin position="2023"/>
        <end position="2060"/>
    </location>
</feature>
<feature type="compositionally biased region" description="Polar residues" evidence="1">
    <location>
        <begin position="2238"/>
        <end position="2257"/>
    </location>
</feature>
<feature type="compositionally biased region" description="Basic and acidic residues" evidence="1">
    <location>
        <begin position="1520"/>
        <end position="1529"/>
    </location>
</feature>
<feature type="region of interest" description="Disordered" evidence="1">
    <location>
        <begin position="339"/>
        <end position="368"/>
    </location>
</feature>
<feature type="region of interest" description="Disordered" evidence="1">
    <location>
        <begin position="261"/>
        <end position="283"/>
    </location>
</feature>
<sequence>MAEGGSLPDLVSTALQSRHDSERFFSILRDIERWMHSGCTRENAQCIYSCLVRLLPVGFLNDARNHTTSNSLKFAVWTSLLAAFLDSKCYLGMPLRSNDVAFCEISVQGATVFLIDILLQMNMITNQELFVSAVAKRIFSLHRREFACHNHAVRLLAFAKWIETNYTQIERPTIKQIVVRYLDSKELLVWISNKNPELVVRSNPYSSSSAKILRRMLKSTSVAKIIALLDPPGEGERSSDSHSNSADFICETTKQCERETNLIKKRKKKEKKPGHAVADKLGHLGFSPNGTECSSDICLKPTPSMESFPASSSLKPSDTDKKNLEEMDVEILYVETNGLQQENENLGGDVPGEESREDEDSEINGARQRTKGRNLWRKFPTLQFGVDIDSSSDEVEEPELHEQNDLTEILEKSMELNDELVCQSCQQRNSSPVLSVELTKEDTPKKKEDDVVRVVGKRNSGGRDASGVAVDSVASGLETRGIDEILTGSPSLRPNGSMIGEVGEWRSEEMVEEIEKEEEVGRRMSLRSTDLNTPKKKEDDVVRVVGKRNSGGRDASGVAVDSVASGLETRGIDEILTGSPSLRPNGSMIGEVGEWRSEEMVEEIEKEEEVGRRMSLRSTDLNTPKKKEDDVVRVVGKRNSGGRDASGVAVDSVASGLETRGIDEILTGSPSLRPNGSMIGEVGEWRSEEMVEEIEKEEEVGRRMSLRSTDLNTPKKKEDDVVRVVGKRNSGGRDASGVAVDSVASGLETRGIDEILTGSPSLRPNGSMIGEVGEWRSEEMVEEIEKEEEVGRRMSLRSTDLTPNDQISSVDIDNHFTNLASEVASGSNEENEAPPAKLQELQKLDSSLLEELEVWISNLADKSQMSLDAHDDDMYYFAYAWLLGASGTNTPKKKEDDVVRVVGKRNSGGRDASGVAVDSVASGLETRGIDEILTGSPSLRPNGSMIGEVGEWRSEEMVEEIEKEEEVGRRMSLRSTDLNTPKKKEDDVVRVVGKRNSGGRDASGVAVDSVASGLETRGIDEILTGSPSLRPNGSMIGEVGEWRSEEMVEEIEKEEEVGRRMSLRSTDLNTPKKKEDDVVRVVGKRNSGGRDASGVAVDSVASGLETRGIDEILTGSPSLRPNGSMIGEVGEWRSEEMVEEIEKEEEVGRRMSLRSTDLNTPKKKEDDVVRVVGKRNSGGRDASGVAVDSVASGLETRGIDEILTGSPSLRPNGSMIGEVGEWRSEEMVEEIEKEEEVGRRMSLRSTDLNTPKKKEDDVVRVVGKRNSGGRDASGVAVDSVASGLETRGIDEILTGSPSLRPNGSMIGEVGEWRSEEMVEEIEKEEEVGRRMSLRSTDLNTPKKKEDDVVRVVGKRNSGGRDASGVAVDSVASGLETRGIDEILTGSPSLRPNGSMIGEVGEWRSEEMVEEIEKEEEVGRRMSLRSTDLNTPKKKEDDVVRVVGKRNSGGRDASGVAVDSVASGLETRGIDEILTGSPSLRPNGSMIGEVGEWRSEEMVEEIEKEEEVGRRMSLRSTDLNTPKKKEDDVVRVVGKRNSGGRDASGVAVDSVASGLETRGIDEILTGSPSLRPNGSMIGEVGEWRSEEMVEEIEKEEEVGRRMSLRSTDLNTPKKKEDDVVRVVGKRNSGGRDASGVAVDSVASGLETRGIDEILTGSPSLRPNGSMIGEVGEWRSEEMVEEIEKEEEVGRRMSLRSTDLNTPKKKEDDVVRVVGKRNSGGRDASGVAVDSVASGLETRGIDEILTGSPSLRPNGSMIGEVGEWRSEEMVEEIEKEEEVGRRMSLRSTDLNTPKKKEDDVVRVVGKRNSGGRDASGVAVDSVASGLETRGIDEILTGSPSLRPNGSMIGEVGEWRSEEMVEEIEKEEEVGRRMSLRSTDLNTPKKKEDDVVRVVGKRNSGGRDASGVAVDSVASGLETRGIDEILTGSPSLRPNGSMIGEVGEWRSEEMVEEIEKEEEVGRRMSLRSTDLTAQFKSSDNASPIFDQSFPLLECPVRSQSNFSGTGEVSAGNRTVIRRAVRRSEAGVAVSPKPVQENGPGRRWSLRSMGLGTNTKRVSDTGNTADRTCNHMVEDDDVIFVSVEYVGATRSTEDATSRISSHPNEKATSKQNCGEPDSVSTAEMLTGTPSVRRLSRKTAGVKATESIKGRISGRRMIPRISDSGTSSDDGGNNRKRPPVSISHSPEADFSVSSGSISSSKRPRSSATRSPKQIEEACQGVLSEPRVASSDVKGNKDEENISGKGSTLTTFSPSSKSPPINTKLLNIPDNTPSESVADYSPGPNRPPAMSLGTLISILTPYLTLLSRRYPHNIQPDG</sequence>
<feature type="compositionally biased region" description="Basic and acidic residues" evidence="1">
    <location>
        <begin position="1160"/>
        <end position="1169"/>
    </location>
</feature>
<feature type="region of interest" description="Disordered" evidence="1">
    <location>
        <begin position="1143"/>
        <end position="1185"/>
    </location>
</feature>
<evidence type="ECO:0000256" key="1">
    <source>
        <dbReference type="SAM" id="MobiDB-lite"/>
    </source>
</evidence>
<feature type="compositionally biased region" description="Polar residues" evidence="1">
    <location>
        <begin position="2047"/>
        <end position="2060"/>
    </location>
</feature>
<feature type="compositionally biased region" description="Basic and acidic residues" evidence="1">
    <location>
        <begin position="1790"/>
        <end position="1799"/>
    </location>
</feature>